<evidence type="ECO:0000313" key="2">
    <source>
        <dbReference type="EMBL" id="RCG19142.1"/>
    </source>
</evidence>
<dbReference type="AlphaFoldDB" id="A0A367EN63"/>
<name>A0A367EN63_9ACTN</name>
<evidence type="ECO:0000313" key="3">
    <source>
        <dbReference type="Proteomes" id="UP000253094"/>
    </source>
</evidence>
<feature type="transmembrane region" description="Helical" evidence="1">
    <location>
        <begin position="12"/>
        <end position="39"/>
    </location>
</feature>
<sequence length="76" mass="7576">MVHRPPEQGPFLTRYLAVAATLGALVGLGLSAALALTGAGAGPIVGVWAAAVALGVALGAGLWARASIDSRRDDLR</sequence>
<proteinExistence type="predicted"/>
<feature type="transmembrane region" description="Helical" evidence="1">
    <location>
        <begin position="45"/>
        <end position="66"/>
    </location>
</feature>
<keyword evidence="1" id="KW-0472">Membrane</keyword>
<dbReference type="Proteomes" id="UP000253094">
    <property type="component" value="Unassembled WGS sequence"/>
</dbReference>
<keyword evidence="1" id="KW-1133">Transmembrane helix</keyword>
<keyword evidence="3" id="KW-1185">Reference proteome</keyword>
<reference evidence="2 3" key="1">
    <citation type="submission" date="2018-06" db="EMBL/GenBank/DDBJ databases">
        <title>Sphaerisporangium craniellae sp. nov., isolated from a marine sponge in the South China Sea.</title>
        <authorList>
            <person name="Li L."/>
        </authorList>
    </citation>
    <scope>NUCLEOTIDE SEQUENCE [LARGE SCALE GENOMIC DNA]</scope>
    <source>
        <strain evidence="2 3">CCTCC AA 208026</strain>
    </source>
</reference>
<dbReference type="EMBL" id="QOIL01000034">
    <property type="protein sequence ID" value="RCG19142.1"/>
    <property type="molecule type" value="Genomic_DNA"/>
</dbReference>
<protein>
    <submittedName>
        <fullName evidence="2">Uncharacterized protein</fullName>
    </submittedName>
</protein>
<organism evidence="2 3">
    <name type="scientific">Sphaerisporangium album</name>
    <dbReference type="NCBI Taxonomy" id="509200"/>
    <lineage>
        <taxon>Bacteria</taxon>
        <taxon>Bacillati</taxon>
        <taxon>Actinomycetota</taxon>
        <taxon>Actinomycetes</taxon>
        <taxon>Streptosporangiales</taxon>
        <taxon>Streptosporangiaceae</taxon>
        <taxon>Sphaerisporangium</taxon>
    </lineage>
</organism>
<accession>A0A367EN63</accession>
<gene>
    <name evidence="2" type="ORF">DQ384_38345</name>
</gene>
<keyword evidence="1" id="KW-0812">Transmembrane</keyword>
<dbReference type="RefSeq" id="WP_114033797.1">
    <property type="nucleotide sequence ID" value="NZ_QOIL01000034.1"/>
</dbReference>
<comment type="caution">
    <text evidence="2">The sequence shown here is derived from an EMBL/GenBank/DDBJ whole genome shotgun (WGS) entry which is preliminary data.</text>
</comment>
<evidence type="ECO:0000256" key="1">
    <source>
        <dbReference type="SAM" id="Phobius"/>
    </source>
</evidence>